<dbReference type="PANTHER" id="PTHR45624">
    <property type="entry name" value="MITOCHONDRIAL BASIC AMINO ACIDS TRANSPORTER-RELATED"/>
    <property type="match status" value="1"/>
</dbReference>
<evidence type="ECO:0000256" key="3">
    <source>
        <dbReference type="ARBA" id="ARBA00022448"/>
    </source>
</evidence>
<dbReference type="InterPro" id="IPR023395">
    <property type="entry name" value="MCP_dom_sf"/>
</dbReference>
<feature type="repeat" description="Solcar" evidence="9">
    <location>
        <begin position="265"/>
        <end position="353"/>
    </location>
</feature>
<dbReference type="Proteomes" id="UP000242875">
    <property type="component" value="Unassembled WGS sequence"/>
</dbReference>
<evidence type="ECO:0000256" key="5">
    <source>
        <dbReference type="ARBA" id="ARBA00022737"/>
    </source>
</evidence>
<comment type="similarity">
    <text evidence="2 10">Belongs to the mitochondrial carrier (TC 2.A.29) family.</text>
</comment>
<accession>A0A261Y6E8</accession>
<evidence type="ECO:0000256" key="9">
    <source>
        <dbReference type="PROSITE-ProRule" id="PRU00282"/>
    </source>
</evidence>
<evidence type="ECO:0000256" key="6">
    <source>
        <dbReference type="ARBA" id="ARBA00022989"/>
    </source>
</evidence>
<dbReference type="PROSITE" id="PS50920">
    <property type="entry name" value="SOLCAR"/>
    <property type="match status" value="3"/>
</dbReference>
<evidence type="ECO:0000256" key="8">
    <source>
        <dbReference type="ARBA" id="ARBA00023136"/>
    </source>
</evidence>
<comment type="subcellular location">
    <subcellularLocation>
        <location evidence="1">Mitochondrion membrane</location>
        <topology evidence="1">Multi-pass membrane protein</topology>
    </subcellularLocation>
</comment>
<keyword evidence="3 10" id="KW-0813">Transport</keyword>
<name>A0A261Y6E8_9FUNG</name>
<comment type="caution">
    <text evidence="12">The sequence shown here is derived from an EMBL/GenBank/DDBJ whole genome shotgun (WGS) entry which is preliminary data.</text>
</comment>
<dbReference type="SUPFAM" id="SSF103506">
    <property type="entry name" value="Mitochondrial carrier"/>
    <property type="match status" value="1"/>
</dbReference>
<dbReference type="InterPro" id="IPR050567">
    <property type="entry name" value="Mitochondrial_Carrier"/>
</dbReference>
<evidence type="ECO:0000256" key="4">
    <source>
        <dbReference type="ARBA" id="ARBA00022692"/>
    </source>
</evidence>
<feature type="repeat" description="Solcar" evidence="9">
    <location>
        <begin position="141"/>
        <end position="257"/>
    </location>
</feature>
<keyword evidence="4 9" id="KW-0812">Transmembrane</keyword>
<dbReference type="InterPro" id="IPR018108">
    <property type="entry name" value="MCP_transmembrane"/>
</dbReference>
<keyword evidence="5" id="KW-0677">Repeat</keyword>
<feature type="repeat" description="Solcar" evidence="9">
    <location>
        <begin position="47"/>
        <end position="126"/>
    </location>
</feature>
<feature type="compositionally biased region" description="Polar residues" evidence="11">
    <location>
        <begin position="1"/>
        <end position="18"/>
    </location>
</feature>
<dbReference type="PANTHER" id="PTHR45624:SF9">
    <property type="entry name" value="CARRIER PROTEIN, PUTATIVE (AFU_ORTHOLOGUE AFUA_4G06390)-RELATED"/>
    <property type="match status" value="1"/>
</dbReference>
<sequence length="362" mass="39707">MANTSSLQQYAEAETQTAPRIGSMAKGPQAPHMLPYRELFQNILAEHRTIIAASSAAIVGVTSGFPFDSVKTRMQTHNYSSIVDCVKHTYAEEGLRGFFRGMVPPLVTVSVIKSVSFATYVRSKEYISQCYPALSGASLPSLMALTAISGSISGAVIGTLSCPFELVKIQQQLQQLMSTSSVATGGTIMVRRSDNGGFRRIKSKQGNCTPTSSWQTVKSIVREKGGLGLFYGYRLHLGRDVLGTASYFSSYETVKRLLSSPGNPPGPMTHFLAGGICGIFCWLVTFPVDLVKSVMQKEVLAPTRTYASVRDCVKEIYTRQGLRGFYRGINVTLIRAFPIHSLNFLVYEHVLKMIGDYTRDAY</sequence>
<protein>
    <recommendedName>
        <fullName evidence="14">Mitochondrial carrier</fullName>
    </recommendedName>
</protein>
<evidence type="ECO:0000313" key="12">
    <source>
        <dbReference type="EMBL" id="OZJ06159.1"/>
    </source>
</evidence>
<evidence type="ECO:0000256" key="2">
    <source>
        <dbReference type="ARBA" id="ARBA00006375"/>
    </source>
</evidence>
<evidence type="ECO:0008006" key="14">
    <source>
        <dbReference type="Google" id="ProtNLM"/>
    </source>
</evidence>
<dbReference type="Pfam" id="PF00153">
    <property type="entry name" value="Mito_carr"/>
    <property type="match status" value="3"/>
</dbReference>
<evidence type="ECO:0000313" key="13">
    <source>
        <dbReference type="Proteomes" id="UP000242875"/>
    </source>
</evidence>
<keyword evidence="13" id="KW-1185">Reference proteome</keyword>
<reference evidence="12 13" key="1">
    <citation type="journal article" date="2017" name="Mycologia">
        <title>Bifiguratus adelaidae, gen. et sp. nov., a new member of Mucoromycotina in endophytic and soil-dwelling habitats.</title>
        <authorList>
            <person name="Torres-Cruz T.J."/>
            <person name="Billingsley Tobias T.L."/>
            <person name="Almatruk M."/>
            <person name="Hesse C."/>
            <person name="Kuske C.R."/>
            <person name="Desiro A."/>
            <person name="Benucci G.M."/>
            <person name="Bonito G."/>
            <person name="Stajich J.E."/>
            <person name="Dunlap C."/>
            <person name="Arnold A.E."/>
            <person name="Porras-Alfaro A."/>
        </authorList>
    </citation>
    <scope>NUCLEOTIDE SEQUENCE [LARGE SCALE GENOMIC DNA]</scope>
    <source>
        <strain evidence="12 13">AZ0501</strain>
    </source>
</reference>
<dbReference type="Gene3D" id="1.50.40.10">
    <property type="entry name" value="Mitochondrial carrier domain"/>
    <property type="match status" value="2"/>
</dbReference>
<dbReference type="GO" id="GO:0031966">
    <property type="term" value="C:mitochondrial membrane"/>
    <property type="evidence" value="ECO:0007669"/>
    <property type="project" value="UniProtKB-SubCell"/>
</dbReference>
<feature type="region of interest" description="Disordered" evidence="11">
    <location>
        <begin position="1"/>
        <end position="24"/>
    </location>
</feature>
<dbReference type="EMBL" id="MVBO01000006">
    <property type="protein sequence ID" value="OZJ06159.1"/>
    <property type="molecule type" value="Genomic_DNA"/>
</dbReference>
<evidence type="ECO:0000256" key="11">
    <source>
        <dbReference type="SAM" id="MobiDB-lite"/>
    </source>
</evidence>
<evidence type="ECO:0000256" key="1">
    <source>
        <dbReference type="ARBA" id="ARBA00004225"/>
    </source>
</evidence>
<proteinExistence type="inferred from homology"/>
<gene>
    <name evidence="12" type="ORF">BZG36_01061</name>
</gene>
<dbReference type="GO" id="GO:0022857">
    <property type="term" value="F:transmembrane transporter activity"/>
    <property type="evidence" value="ECO:0007669"/>
    <property type="project" value="TreeGrafter"/>
</dbReference>
<evidence type="ECO:0000256" key="10">
    <source>
        <dbReference type="RuleBase" id="RU000488"/>
    </source>
</evidence>
<organism evidence="12 13">
    <name type="scientific">Bifiguratus adelaidae</name>
    <dbReference type="NCBI Taxonomy" id="1938954"/>
    <lineage>
        <taxon>Eukaryota</taxon>
        <taxon>Fungi</taxon>
        <taxon>Fungi incertae sedis</taxon>
        <taxon>Mucoromycota</taxon>
        <taxon>Mucoromycotina</taxon>
        <taxon>Endogonomycetes</taxon>
        <taxon>Endogonales</taxon>
        <taxon>Endogonales incertae sedis</taxon>
        <taxon>Bifiguratus</taxon>
    </lineage>
</organism>
<keyword evidence="6" id="KW-1133">Transmembrane helix</keyword>
<evidence type="ECO:0000256" key="7">
    <source>
        <dbReference type="ARBA" id="ARBA00023128"/>
    </source>
</evidence>
<dbReference type="AlphaFoldDB" id="A0A261Y6E8"/>
<keyword evidence="7" id="KW-0496">Mitochondrion</keyword>
<dbReference type="OrthoDB" id="2382881at2759"/>
<keyword evidence="8 9" id="KW-0472">Membrane</keyword>